<comment type="caution">
    <text evidence="2">The sequence shown here is derived from an EMBL/GenBank/DDBJ whole genome shotgun (WGS) entry which is preliminary data.</text>
</comment>
<evidence type="ECO:0000313" key="3">
    <source>
        <dbReference type="Proteomes" id="UP001501371"/>
    </source>
</evidence>
<protein>
    <submittedName>
        <fullName evidence="2">Uncharacterized protein</fullName>
    </submittedName>
</protein>
<evidence type="ECO:0000256" key="1">
    <source>
        <dbReference type="SAM" id="MobiDB-lite"/>
    </source>
</evidence>
<name>A0ABN1UVA3_9ACTN</name>
<organism evidence="2 3">
    <name type="scientific">Streptomyces hebeiensis</name>
    <dbReference type="NCBI Taxonomy" id="229486"/>
    <lineage>
        <taxon>Bacteria</taxon>
        <taxon>Bacillati</taxon>
        <taxon>Actinomycetota</taxon>
        <taxon>Actinomycetes</taxon>
        <taxon>Kitasatosporales</taxon>
        <taxon>Streptomycetaceae</taxon>
        <taxon>Streptomyces</taxon>
    </lineage>
</organism>
<feature type="region of interest" description="Disordered" evidence="1">
    <location>
        <begin position="1"/>
        <end position="31"/>
    </location>
</feature>
<accession>A0ABN1UVA3</accession>
<sequence>MVSPLVSSRAGAPTATALPSSVAVTPTPGAEVKSHVSGMLNGLPEIANSLGAEGAAFFEGQM</sequence>
<gene>
    <name evidence="2" type="ORF">GCM10009654_25550</name>
</gene>
<proteinExistence type="predicted"/>
<dbReference type="EMBL" id="BAAAKV010000019">
    <property type="protein sequence ID" value="GAA1167370.1"/>
    <property type="molecule type" value="Genomic_DNA"/>
</dbReference>
<reference evidence="2 3" key="1">
    <citation type="journal article" date="2019" name="Int. J. Syst. Evol. Microbiol.">
        <title>The Global Catalogue of Microorganisms (GCM) 10K type strain sequencing project: providing services to taxonomists for standard genome sequencing and annotation.</title>
        <authorList>
            <consortium name="The Broad Institute Genomics Platform"/>
            <consortium name="The Broad Institute Genome Sequencing Center for Infectious Disease"/>
            <person name="Wu L."/>
            <person name="Ma J."/>
        </authorList>
    </citation>
    <scope>NUCLEOTIDE SEQUENCE [LARGE SCALE GENOMIC DNA]</scope>
    <source>
        <strain evidence="2 3">JCM 12696</strain>
    </source>
</reference>
<evidence type="ECO:0000313" key="2">
    <source>
        <dbReference type="EMBL" id="GAA1167370.1"/>
    </source>
</evidence>
<dbReference type="Proteomes" id="UP001501371">
    <property type="component" value="Unassembled WGS sequence"/>
</dbReference>
<keyword evidence="3" id="KW-1185">Reference proteome</keyword>